<feature type="signal peptide" evidence="1">
    <location>
        <begin position="1"/>
        <end position="21"/>
    </location>
</feature>
<dbReference type="InterPro" id="IPR022409">
    <property type="entry name" value="PKD/Chitinase_dom"/>
</dbReference>
<dbReference type="Gene3D" id="2.60.40.10">
    <property type="entry name" value="Immunoglobulins"/>
    <property type="match status" value="3"/>
</dbReference>
<dbReference type="InterPro" id="IPR026444">
    <property type="entry name" value="Secre_tail"/>
</dbReference>
<name>A0A7K1UBA1_9BACT</name>
<dbReference type="PROSITE" id="PS50093">
    <property type="entry name" value="PKD"/>
    <property type="match status" value="2"/>
</dbReference>
<gene>
    <name evidence="3" type="ORF">GO493_25445</name>
</gene>
<dbReference type="CDD" id="cd00146">
    <property type="entry name" value="PKD"/>
    <property type="match status" value="2"/>
</dbReference>
<feature type="domain" description="PKD" evidence="2">
    <location>
        <begin position="46"/>
        <end position="88"/>
    </location>
</feature>
<dbReference type="RefSeq" id="WP_157309058.1">
    <property type="nucleotide sequence ID" value="NZ_WRXN01000015.1"/>
</dbReference>
<feature type="domain" description="PKD" evidence="2">
    <location>
        <begin position="196"/>
        <end position="265"/>
    </location>
</feature>
<evidence type="ECO:0000256" key="1">
    <source>
        <dbReference type="SAM" id="SignalP"/>
    </source>
</evidence>
<feature type="chain" id="PRO_5029747228" evidence="1">
    <location>
        <begin position="22"/>
        <end position="600"/>
    </location>
</feature>
<evidence type="ECO:0000313" key="3">
    <source>
        <dbReference type="EMBL" id="MVT11633.1"/>
    </source>
</evidence>
<comment type="caution">
    <text evidence="3">The sequence shown here is derived from an EMBL/GenBank/DDBJ whole genome shotgun (WGS) entry which is preliminary data.</text>
</comment>
<keyword evidence="4" id="KW-1185">Reference proteome</keyword>
<dbReference type="SUPFAM" id="SSF49299">
    <property type="entry name" value="PKD domain"/>
    <property type="match status" value="2"/>
</dbReference>
<dbReference type="InterPro" id="IPR000601">
    <property type="entry name" value="PKD_dom"/>
</dbReference>
<dbReference type="InterPro" id="IPR035986">
    <property type="entry name" value="PKD_dom_sf"/>
</dbReference>
<dbReference type="SMART" id="SM00089">
    <property type="entry name" value="PKD"/>
    <property type="match status" value="2"/>
</dbReference>
<protein>
    <submittedName>
        <fullName evidence="3">PKD domain-containing protein</fullName>
    </submittedName>
</protein>
<sequence length="600" mass="66358">MKRFLLLFVFIFSCLCSSAQSALYPAFRIKQECATVFFYDSSYAVGAPIVKRKWYFGDGTSDTALNPVHVYGSRAMYNVTLVVENSEGKRDSSILYDLYVNTPFNAEITLSKGLYDSLGIDYFFDRYTCTWYLNDEPFPSGNYMWECFPSENGVYKVIVKSHDGCIDTSAPFIYNRKDSIFADIYHYISNTCKPSEITFQGEYSGSEWLSKVDSVRWDFGDGQSSTRERFDYFTHNYATPGTYVVKLTPFISSGYTRAFTKTIVVSKWSVKIVPDSVAVAGARTLSAISNPEISSVIWSTGEKTNKISIQQSGIYSVWGKDACGTIRAADTLYVDITLATKDTVQLETGAITGNDSLAIKAAFNQDFNADNVFNIQLSFDNSGGRGLQPGEVISLGTANGTSGNTSLKVAIPDTLACAVNYVLRIVASSPADTTEWSQPFSIINQPQQPVIIQRGDSLFTTSPYNLQWYKNGQPVEGATNSYYRARVNASYTVEAQNGTGCSSMSDARSVVITAVGDVTLGENTVKTYPNPSSGTVYLQFGKPVLKTVTINVYDLKGKLHYTRTTRQQLQPLDLSLLPEGYYLVEVNGYGTRKVLSIILQ</sequence>
<dbReference type="NCBIfam" id="TIGR04183">
    <property type="entry name" value="Por_Secre_tail"/>
    <property type="match status" value="1"/>
</dbReference>
<keyword evidence="1" id="KW-0732">Signal</keyword>
<dbReference type="InterPro" id="IPR013783">
    <property type="entry name" value="Ig-like_fold"/>
</dbReference>
<evidence type="ECO:0000313" key="4">
    <source>
        <dbReference type="Proteomes" id="UP000461730"/>
    </source>
</evidence>
<organism evidence="3 4">
    <name type="scientific">Chitinophaga tropicalis</name>
    <dbReference type="NCBI Taxonomy" id="2683588"/>
    <lineage>
        <taxon>Bacteria</taxon>
        <taxon>Pseudomonadati</taxon>
        <taxon>Bacteroidota</taxon>
        <taxon>Chitinophagia</taxon>
        <taxon>Chitinophagales</taxon>
        <taxon>Chitinophagaceae</taxon>
        <taxon>Chitinophaga</taxon>
    </lineage>
</organism>
<accession>A0A7K1UBA1</accession>
<dbReference type="Pfam" id="PF18911">
    <property type="entry name" value="PKD_4"/>
    <property type="match status" value="2"/>
</dbReference>
<reference evidence="3 4" key="1">
    <citation type="submission" date="2019-12" db="EMBL/GenBank/DDBJ databases">
        <title>Chitinophaga sp. strain ysch24 (GDMCC 1.1355), whole genome shotgun sequence.</title>
        <authorList>
            <person name="Zhang X."/>
        </authorList>
    </citation>
    <scope>NUCLEOTIDE SEQUENCE [LARGE SCALE GENOMIC DNA]</scope>
    <source>
        <strain evidence="4">ysch24</strain>
    </source>
</reference>
<dbReference type="EMBL" id="WRXN01000015">
    <property type="protein sequence ID" value="MVT11633.1"/>
    <property type="molecule type" value="Genomic_DNA"/>
</dbReference>
<proteinExistence type="predicted"/>
<dbReference type="Proteomes" id="UP000461730">
    <property type="component" value="Unassembled WGS sequence"/>
</dbReference>
<dbReference type="AlphaFoldDB" id="A0A7K1UBA1"/>
<evidence type="ECO:0000259" key="2">
    <source>
        <dbReference type="PROSITE" id="PS50093"/>
    </source>
</evidence>
<dbReference type="Pfam" id="PF18962">
    <property type="entry name" value="Por_Secre_tail"/>
    <property type="match status" value="1"/>
</dbReference>